<dbReference type="Proteomes" id="UP001489719">
    <property type="component" value="Unassembled WGS sequence"/>
</dbReference>
<organism evidence="1 2">
    <name type="scientific">Lipomyces orientalis</name>
    <dbReference type="NCBI Taxonomy" id="1233043"/>
    <lineage>
        <taxon>Eukaryota</taxon>
        <taxon>Fungi</taxon>
        <taxon>Dikarya</taxon>
        <taxon>Ascomycota</taxon>
        <taxon>Saccharomycotina</taxon>
        <taxon>Lipomycetes</taxon>
        <taxon>Lipomycetales</taxon>
        <taxon>Lipomycetaceae</taxon>
        <taxon>Lipomyces</taxon>
    </lineage>
</organism>
<gene>
    <name evidence="1" type="ORF">V1517DRAFT_314623</name>
</gene>
<sequence>MLATNRAVISQLVGSCRHTAVLYSPQSTRSVSVISTRDAVGNAIRLRRVFGCSVQKRQLSITRPRFNERKPDEKKADEDLDALVTGKKRPMAETEPSDEETVVFKVAKPKRRNPLGFFNVTGMLIFAGGLALLINYKRRVQRAVDAYKEEQESESFGKAMIGGPFQLIDQNGGIFTQENLRGKFSLIYFGFTLCPDICPEELDKMSIIIKNLRSQGIDIQPIFISCDPIRDTPPVVKRYLEDFDIENIVGLTGSYSDVEACCKAYRVYFSTPPDVTAEDDYIVDHSIFFYLMDPEGEFVNVFGRRYDAKGASEEIAKKIHKWVPAKDRRESAFKKPSFWKFWE</sequence>
<reference evidence="2" key="1">
    <citation type="journal article" date="2024" name="Front. Bioeng. Biotechnol.">
        <title>Genome-scale model development and genomic sequencing of the oleaginous clade Lipomyces.</title>
        <authorList>
            <person name="Czajka J.J."/>
            <person name="Han Y."/>
            <person name="Kim J."/>
            <person name="Mondo S.J."/>
            <person name="Hofstad B.A."/>
            <person name="Robles A."/>
            <person name="Haridas S."/>
            <person name="Riley R."/>
            <person name="LaButti K."/>
            <person name="Pangilinan J."/>
            <person name="Andreopoulos W."/>
            <person name="Lipzen A."/>
            <person name="Yan J."/>
            <person name="Wang M."/>
            <person name="Ng V."/>
            <person name="Grigoriev I.V."/>
            <person name="Spatafora J.W."/>
            <person name="Magnuson J.K."/>
            <person name="Baker S.E."/>
            <person name="Pomraning K.R."/>
        </authorList>
    </citation>
    <scope>NUCLEOTIDE SEQUENCE [LARGE SCALE GENOMIC DNA]</scope>
    <source>
        <strain evidence="2">CBS 10300</strain>
    </source>
</reference>
<name>A0ACC3TVW7_9ASCO</name>
<proteinExistence type="predicted"/>
<evidence type="ECO:0000313" key="2">
    <source>
        <dbReference type="Proteomes" id="UP001489719"/>
    </source>
</evidence>
<comment type="caution">
    <text evidence="1">The sequence shown here is derived from an EMBL/GenBank/DDBJ whole genome shotgun (WGS) entry which is preliminary data.</text>
</comment>
<keyword evidence="2" id="KW-1185">Reference proteome</keyword>
<protein>
    <submittedName>
        <fullName evidence="1">SCO1/SenC-domain-containing protein</fullName>
    </submittedName>
</protein>
<evidence type="ECO:0000313" key="1">
    <source>
        <dbReference type="EMBL" id="KAK9325329.1"/>
    </source>
</evidence>
<dbReference type="EMBL" id="MU970041">
    <property type="protein sequence ID" value="KAK9325329.1"/>
    <property type="molecule type" value="Genomic_DNA"/>
</dbReference>
<accession>A0ACC3TVW7</accession>